<feature type="region of interest" description="Disordered" evidence="1">
    <location>
        <begin position="1"/>
        <end position="62"/>
    </location>
</feature>
<feature type="compositionally biased region" description="Basic and acidic residues" evidence="1">
    <location>
        <begin position="52"/>
        <end position="62"/>
    </location>
</feature>
<dbReference type="RefSeq" id="XP_012798431.3">
    <property type="nucleotide sequence ID" value="XM_012942977.2"/>
</dbReference>
<sequence length="83" mass="10065">MAHPQLQSNHLISNQLHQPHRIHLQHQQRLQRNQIRLPPPSQPHVRSHRREHRDQPTQPDHHHVFVVLTLQHIRENTNVHHEV</sequence>
<proteinExistence type="predicted"/>
<dbReference type="KEGG" id="shx:MS3_00000915"/>
<name>A0A095AVR3_SCHHA</name>
<evidence type="ECO:0000256" key="1">
    <source>
        <dbReference type="SAM" id="MobiDB-lite"/>
    </source>
</evidence>
<organism evidence="2">
    <name type="scientific">Schistosoma haematobium</name>
    <name type="common">Blood fluke</name>
    <dbReference type="NCBI Taxonomy" id="6185"/>
    <lineage>
        <taxon>Eukaryota</taxon>
        <taxon>Metazoa</taxon>
        <taxon>Spiralia</taxon>
        <taxon>Lophotrochozoa</taxon>
        <taxon>Platyhelminthes</taxon>
        <taxon>Trematoda</taxon>
        <taxon>Digenea</taxon>
        <taxon>Strigeidida</taxon>
        <taxon>Schistosomatoidea</taxon>
        <taxon>Schistosomatidae</taxon>
        <taxon>Schistosoma</taxon>
    </lineage>
</organism>
<gene>
    <name evidence="2" type="ORF">MS3_07071</name>
</gene>
<dbReference type="AlphaFoldDB" id="A0A095AVR3"/>
<feature type="compositionally biased region" description="Polar residues" evidence="1">
    <location>
        <begin position="1"/>
        <end position="14"/>
    </location>
</feature>
<dbReference type="EMBL" id="KL251056">
    <property type="protein sequence ID" value="KGB38671.1"/>
    <property type="molecule type" value="Genomic_DNA"/>
</dbReference>
<reference evidence="2" key="1">
    <citation type="journal article" date="2012" name="Nat. Genet.">
        <title>Whole-genome sequence of Schistosoma haematobium.</title>
        <authorList>
            <person name="Young N.D."/>
            <person name="Jex A.R."/>
            <person name="Li B."/>
            <person name="Liu S."/>
            <person name="Yang L."/>
            <person name="Xiong Z."/>
            <person name="Li Y."/>
            <person name="Cantacessi C."/>
            <person name="Hall R.S."/>
            <person name="Xu X."/>
            <person name="Chen F."/>
            <person name="Wu X."/>
            <person name="Zerlotini A."/>
            <person name="Oliveira G."/>
            <person name="Hofmann A."/>
            <person name="Zhang G."/>
            <person name="Fang X."/>
            <person name="Kang Y."/>
            <person name="Campbell B.E."/>
            <person name="Loukas A."/>
            <person name="Ranganathan S."/>
            <person name="Rollinson D."/>
            <person name="Rinaldi G."/>
            <person name="Brindley P.J."/>
            <person name="Yang H."/>
            <person name="Wang J."/>
            <person name="Wang J."/>
            <person name="Gasser R.B."/>
        </authorList>
    </citation>
    <scope>NUCLEOTIDE SEQUENCE [LARGE SCALE GENOMIC DNA]</scope>
</reference>
<evidence type="ECO:0000313" key="2">
    <source>
        <dbReference type="EMBL" id="KGB38671.1"/>
    </source>
</evidence>
<accession>A0A095AVR3</accession>
<protein>
    <submittedName>
        <fullName evidence="2">Uncharacterized protein</fullName>
    </submittedName>
</protein>
<feature type="compositionally biased region" description="Low complexity" evidence="1">
    <location>
        <begin position="27"/>
        <end position="36"/>
    </location>
</feature>
<feature type="non-terminal residue" evidence="2">
    <location>
        <position position="83"/>
    </location>
</feature>